<keyword evidence="4 8" id="KW-0317">Glutathione biosynthesis</keyword>
<dbReference type="GO" id="GO:0005829">
    <property type="term" value="C:cytosol"/>
    <property type="evidence" value="ECO:0007669"/>
    <property type="project" value="TreeGrafter"/>
</dbReference>
<dbReference type="UniPathway" id="UPA00142">
    <property type="reaction ID" value="UER00209"/>
</dbReference>
<organism evidence="11 12">
    <name type="scientific">Granulosicoccus antarcticus IMCC3135</name>
    <dbReference type="NCBI Taxonomy" id="1192854"/>
    <lineage>
        <taxon>Bacteria</taxon>
        <taxon>Pseudomonadati</taxon>
        <taxon>Pseudomonadota</taxon>
        <taxon>Gammaproteobacteria</taxon>
        <taxon>Chromatiales</taxon>
        <taxon>Granulosicoccaceae</taxon>
        <taxon>Granulosicoccus</taxon>
    </lineage>
</organism>
<dbReference type="InterPro" id="IPR007370">
    <property type="entry name" value="Glu_cys_ligase"/>
</dbReference>
<name>A0A2Z2P5C5_9GAMM</name>
<evidence type="ECO:0000256" key="6">
    <source>
        <dbReference type="ARBA" id="ARBA00022840"/>
    </source>
</evidence>
<keyword evidence="6 8" id="KW-0067">ATP-binding</keyword>
<dbReference type="AlphaFoldDB" id="A0A2Z2P5C5"/>
<dbReference type="GO" id="GO:0006750">
    <property type="term" value="P:glutathione biosynthetic process"/>
    <property type="evidence" value="ECO:0007669"/>
    <property type="project" value="UniProtKB-UniRule"/>
</dbReference>
<dbReference type="Gene3D" id="3.30.590.20">
    <property type="match status" value="1"/>
</dbReference>
<dbReference type="GO" id="GO:0005524">
    <property type="term" value="F:ATP binding"/>
    <property type="evidence" value="ECO:0007669"/>
    <property type="project" value="UniProtKB-KW"/>
</dbReference>
<comment type="pathway">
    <text evidence="1 8 9">Sulfur metabolism; glutathione biosynthesis; glutathione from L-cysteine and L-glutamate: step 1/2.</text>
</comment>
<evidence type="ECO:0000256" key="5">
    <source>
        <dbReference type="ARBA" id="ARBA00022741"/>
    </source>
</evidence>
<dbReference type="NCBIfam" id="TIGR01434">
    <property type="entry name" value="glu_cys_ligase"/>
    <property type="match status" value="1"/>
</dbReference>
<evidence type="ECO:0000313" key="12">
    <source>
        <dbReference type="Proteomes" id="UP000250079"/>
    </source>
</evidence>
<keyword evidence="3 8" id="KW-0436">Ligase</keyword>
<evidence type="ECO:0000256" key="8">
    <source>
        <dbReference type="HAMAP-Rule" id="MF_00578"/>
    </source>
</evidence>
<dbReference type="PANTHER" id="PTHR38761">
    <property type="entry name" value="GLUTAMATE--CYSTEINE LIGASE"/>
    <property type="match status" value="1"/>
</dbReference>
<dbReference type="InterPro" id="IPR006334">
    <property type="entry name" value="Glut_cys_ligase"/>
</dbReference>
<dbReference type="Pfam" id="PF04262">
    <property type="entry name" value="Glu_cys_ligase"/>
    <property type="match status" value="1"/>
</dbReference>
<dbReference type="SUPFAM" id="SSF55931">
    <property type="entry name" value="Glutamine synthetase/guanido kinase"/>
    <property type="match status" value="1"/>
</dbReference>
<dbReference type="Proteomes" id="UP000250079">
    <property type="component" value="Chromosome"/>
</dbReference>
<evidence type="ECO:0000256" key="1">
    <source>
        <dbReference type="ARBA" id="ARBA00005006"/>
    </source>
</evidence>
<evidence type="ECO:0000256" key="7">
    <source>
        <dbReference type="ARBA" id="ARBA00048819"/>
    </source>
</evidence>
<feature type="domain" description="Glutamate--cysteine ligase" evidence="10">
    <location>
        <begin position="15"/>
        <end position="401"/>
    </location>
</feature>
<accession>A0A2Z2P5C5</accession>
<evidence type="ECO:0000259" key="10">
    <source>
        <dbReference type="Pfam" id="PF04262"/>
    </source>
</evidence>
<reference evidence="11 12" key="1">
    <citation type="submission" date="2016-12" db="EMBL/GenBank/DDBJ databases">
        <authorList>
            <person name="Song W.-J."/>
            <person name="Kurnit D.M."/>
        </authorList>
    </citation>
    <scope>NUCLEOTIDE SEQUENCE [LARGE SCALE GENOMIC DNA]</scope>
    <source>
        <strain evidence="11 12">IMCC3135</strain>
    </source>
</reference>
<gene>
    <name evidence="8 11" type="primary">gshA</name>
    <name evidence="11" type="ORF">IMCC3135_24850</name>
</gene>
<comment type="similarity">
    <text evidence="2 8">Belongs to the glutamate--cysteine ligase type 1 family. Type 1 subfamily.</text>
</comment>
<proteinExistence type="inferred from homology"/>
<dbReference type="EC" id="6.3.2.2" evidence="8"/>
<comment type="catalytic activity">
    <reaction evidence="7 8 9">
        <text>L-cysteine + L-glutamate + ATP = gamma-L-glutamyl-L-cysteine + ADP + phosphate + H(+)</text>
        <dbReference type="Rhea" id="RHEA:13285"/>
        <dbReference type="ChEBI" id="CHEBI:15378"/>
        <dbReference type="ChEBI" id="CHEBI:29985"/>
        <dbReference type="ChEBI" id="CHEBI:30616"/>
        <dbReference type="ChEBI" id="CHEBI:35235"/>
        <dbReference type="ChEBI" id="CHEBI:43474"/>
        <dbReference type="ChEBI" id="CHEBI:58173"/>
        <dbReference type="ChEBI" id="CHEBI:456216"/>
        <dbReference type="EC" id="6.3.2.2"/>
    </reaction>
</comment>
<dbReference type="PANTHER" id="PTHR38761:SF1">
    <property type="entry name" value="GLUTAMATE--CYSTEINE LIGASE"/>
    <property type="match status" value="1"/>
</dbReference>
<protein>
    <recommendedName>
        <fullName evidence="8">Glutamate--cysteine ligase</fullName>
        <ecNumber evidence="8">6.3.2.2</ecNumber>
    </recommendedName>
    <alternativeName>
        <fullName evidence="8">Gamma-ECS</fullName>
        <shortName evidence="8">GCS</shortName>
    </alternativeName>
    <alternativeName>
        <fullName evidence="8">Gamma-glutamylcysteine synthetase</fullName>
    </alternativeName>
</protein>
<keyword evidence="5 8" id="KW-0547">Nucleotide-binding</keyword>
<keyword evidence="12" id="KW-1185">Reference proteome</keyword>
<dbReference type="HAMAP" id="MF_00578">
    <property type="entry name" value="Glu_cys_ligase"/>
    <property type="match status" value="1"/>
</dbReference>
<evidence type="ECO:0000256" key="3">
    <source>
        <dbReference type="ARBA" id="ARBA00022598"/>
    </source>
</evidence>
<evidence type="ECO:0000313" key="11">
    <source>
        <dbReference type="EMBL" id="ASJ75034.1"/>
    </source>
</evidence>
<dbReference type="InterPro" id="IPR014746">
    <property type="entry name" value="Gln_synth/guanido_kin_cat_dom"/>
</dbReference>
<dbReference type="GO" id="GO:0004357">
    <property type="term" value="F:glutamate-cysteine ligase activity"/>
    <property type="evidence" value="ECO:0007669"/>
    <property type="project" value="UniProtKB-UniRule"/>
</dbReference>
<evidence type="ECO:0000256" key="2">
    <source>
        <dbReference type="ARBA" id="ARBA00008772"/>
    </source>
</evidence>
<sequence>MFIVYSEIKQRADKLVRTQTPEVLAERKVGLEKESLRVMGNGGISQADHPEALGDALTHPFITTDFSEALLEMVTPPCGSAEEALHFLTSIHQFIVHRLPAGEHIWNTSMPCILRGGASVRIGEYGSSHSGQMKHAYRRGLGLRYGRRMQAIAGVHFNFSMPESSWPLRDALLSGTSVEQGNDTADSTPGNQLQRTEGYFQMMQNLLRIGWIVPYLFGASPAICQSFLDEGEGDELDVWNGSTRYGEHATSLRMGKIGYRYREDEPIDLSVRHTDLQSYIEDIISHVSTEHPPYKAMGVRDEDGEFQQLSTCRLQIENEFYSTVRPKQIAKSGELPIHALGERGIRYLELRSVDVNLLDPAGVGLHQIAMLEMLMMFAWLATPEPLGAEEMAACSENVKTVAHYGRQPGLQLQGPDGEVGLQQWGASILEVLQPIAQWLDQGRETPLYVAALQEQQAKFDNPDLTPSALMIAQIKQTGSFFEHSQMLSVKHHESLYGAEQDETLMAQFLDLAEQSRQKQEEMEAESEGDFETFLAAYLGQIHTIRES</sequence>
<evidence type="ECO:0000256" key="4">
    <source>
        <dbReference type="ARBA" id="ARBA00022684"/>
    </source>
</evidence>
<evidence type="ECO:0000256" key="9">
    <source>
        <dbReference type="RuleBase" id="RU004391"/>
    </source>
</evidence>
<dbReference type="KEGG" id="gai:IMCC3135_24850"/>
<dbReference type="EMBL" id="CP018632">
    <property type="protein sequence ID" value="ASJ75034.1"/>
    <property type="molecule type" value="Genomic_DNA"/>
</dbReference>
<dbReference type="GO" id="GO:0046872">
    <property type="term" value="F:metal ion binding"/>
    <property type="evidence" value="ECO:0007669"/>
    <property type="project" value="TreeGrafter"/>
</dbReference>